<dbReference type="OrthoDB" id="9765926at2"/>
<evidence type="ECO:0000256" key="1">
    <source>
        <dbReference type="SAM" id="SignalP"/>
    </source>
</evidence>
<proteinExistence type="predicted"/>
<evidence type="ECO:0000313" key="3">
    <source>
        <dbReference type="EMBL" id="SHH03408.1"/>
    </source>
</evidence>
<keyword evidence="4" id="KW-1185">Reference proteome</keyword>
<protein>
    <submittedName>
        <fullName evidence="3">Gliding motility-associated C-terminal domain-containing protein</fullName>
    </submittedName>
</protein>
<feature type="signal peptide" evidence="1">
    <location>
        <begin position="1"/>
        <end position="18"/>
    </location>
</feature>
<evidence type="ECO:0000259" key="2">
    <source>
        <dbReference type="Pfam" id="PF17517"/>
    </source>
</evidence>
<accession>A0A1M5PNX0</accession>
<dbReference type="EMBL" id="FQWF01000013">
    <property type="protein sequence ID" value="SHH03408.1"/>
    <property type="molecule type" value="Genomic_DNA"/>
</dbReference>
<dbReference type="STRING" id="229205.SAMN05444372_11350"/>
<dbReference type="NCBIfam" id="TIGR04131">
    <property type="entry name" value="Bac_Flav_CTERM"/>
    <property type="match status" value="1"/>
</dbReference>
<dbReference type="Pfam" id="PF17517">
    <property type="entry name" value="IgGFc_binding"/>
    <property type="match status" value="1"/>
</dbReference>
<organism evidence="3 4">
    <name type="scientific">Flavobacterium micromati</name>
    <dbReference type="NCBI Taxonomy" id="229205"/>
    <lineage>
        <taxon>Bacteria</taxon>
        <taxon>Pseudomonadati</taxon>
        <taxon>Bacteroidota</taxon>
        <taxon>Flavobacteriia</taxon>
        <taxon>Flavobacteriales</taxon>
        <taxon>Flavobacteriaceae</taxon>
        <taxon>Flavobacterium</taxon>
    </lineage>
</organism>
<dbReference type="InterPro" id="IPR026341">
    <property type="entry name" value="T9SS_type_B"/>
</dbReference>
<evidence type="ECO:0000313" key="4">
    <source>
        <dbReference type="Proteomes" id="UP000184020"/>
    </source>
</evidence>
<gene>
    <name evidence="3" type="ORF">SAMN05444372_11350</name>
</gene>
<dbReference type="InterPro" id="IPR035234">
    <property type="entry name" value="IgGFc-bd_N"/>
</dbReference>
<sequence>MKKTLLILFTFLSISAFAQFSKTHYIPPLTAAINNLPGDQYLYISTPSTTNVKIEITAIGGATISATVNNNNPYVYNIGQGINTQLFTSKTQIGVIANKGYIVEAEDLIYVSVRLNSGLTVQNTYVHAGGLVSKGNSALGSTFRLGAMLNPLFDSTLLNFASILATENGTKVTISNIPIGTVLTDGSVISGPIIVTLNKNESYVLAMDNSPNTIPSNSSKIIGTLVESDKPVVVNSGSFCGSNSIALQNNGQPQGRDVGFDQIVPFEKTGKEYIFIKGLGTDELERVLLIAHLNNTEIYINGSTTPILKNAGENLILDGSYFINGNLYVTSSKNIFGYQSIGGGSSPANQNLFFVPPINCATPNSVNNIPFIESIGSIIYNGGINIVTEAAATVLIDNNPIASNAIPINANPGFVYYSVSGLSGNISVKSTGQVYVSYFGTNGAATYGGYYSGFDTKPEIVSDKITVTNSNCIPNVILKINSLSSYDTFEWFQDGQVIPAEILSSYRPTAPGSYQVKGSISGCPSTGAIFSDKIPVSFCPSDSDNDGTNNNIDLDYDNDGIINCTESLGDAALNLSNLATGLITLGAYSNPFTGTISTSGSSPAVANPIIGTTNGSFISETPAGKDNTVSYAISFTNPVSVSLEYVQSANPSDLLSSAAEFTIKSPTNKTITVLNPTNQLLIDTNYDGVFESGVTEYSSFEIRFRLNSVVPLAAGTGTFSFKSYLIESLTFVQKNLSDTANSKASFLIKATCLPKNSDNDGTTDDLDTDSDNDGILDIIEAQPNNSVAISNVDTNKNGLDNAFEPGFTPFDNDSDGVPDYLDLDSDNDGILDSVETGNDLDSDGIRNYRDLDSDNDLCFDVVEAGFLDGDNDGKYGNSPFTVDSNGRVIGAPYSVPNPNYLLSAPIIITSQPTVAPTCELQNTAITLADNGGNTYQWQVSTDGLNWTTITNNAPYSGVTTNTLLITSVTNVMNGYKYRVRLNKTGNSCGLISAQTTLTVYPKPIITSSTELKQCDDDNNGKTTFNLTQKNNFISADVTNTFTYFENSSDAIIGNGSSKIINPTAYINTTPFTQIIYVRVETTNGCATIGTLDLKISTTTISPTFSRPFSTCDDLTSVANSDYDGISVFDFHSVTNDIKTTFLTGTIPYSINYYRNENDALSEVNPLNQNFPPDLTNPSSIYNYRNIGYPNNQQIWVRVDSDIDNACFGLGPYINLTVEKLPSANPVTIPRQCDDNQDGIITFNTSTLESDLLGTNQTSTVTITYFDALNNPLRDVNGALITSPFPASFTTSSQIIRAVVTNNTTLRCSDENLIVFTVNDLPEVFAVATELTTVCDDETNPLLQDGKYPFDTSTFQNTLLRGQTGMNIKFFDQNGISLPSPLPNPFVTATQNISVVVENSINPTCSASLILPFIVRPLPVINLNLDAKQDELVCSNLPTFFVTLDAGITNASATTTYTYIWSRDNIILGGEINSTLDVNTAGTYTVEVSTLLGCSRKRTIKVTPSDIATITTVDIVDFTDVNTVTINTTGKGIYEYSLNDPSGPFQSSNVFDNVPSGIYEVYVNDTNGCGIVSKSISVIGVPKYFTPNNDGVNDYWNVKGITDRFNAKTTIYIFDRYGKLLKQINPTGLGWDGTFIGAPVPSDDYWYTIKLEDGRESKGHFSLKR</sequence>
<feature type="domain" description="IgGFc-binding protein N-terminal" evidence="2">
    <location>
        <begin position="138"/>
        <end position="440"/>
    </location>
</feature>
<dbReference type="Pfam" id="PF13585">
    <property type="entry name" value="CHU_C"/>
    <property type="match status" value="1"/>
</dbReference>
<keyword evidence="1" id="KW-0732">Signal</keyword>
<dbReference type="RefSeq" id="WP_073021441.1">
    <property type="nucleotide sequence ID" value="NZ_FQWF01000013.1"/>
</dbReference>
<name>A0A1M5PNX0_9FLAO</name>
<feature type="chain" id="PRO_5012431973" evidence="1">
    <location>
        <begin position="19"/>
        <end position="1664"/>
    </location>
</feature>
<reference evidence="4" key="1">
    <citation type="submission" date="2016-11" db="EMBL/GenBank/DDBJ databases">
        <authorList>
            <person name="Varghese N."/>
            <person name="Submissions S."/>
        </authorList>
    </citation>
    <scope>NUCLEOTIDE SEQUENCE [LARGE SCALE GENOMIC DNA]</scope>
    <source>
        <strain evidence="4">DSM 17659</strain>
    </source>
</reference>
<dbReference type="Proteomes" id="UP000184020">
    <property type="component" value="Unassembled WGS sequence"/>
</dbReference>